<dbReference type="Pfam" id="PF12637">
    <property type="entry name" value="TSCPD"/>
    <property type="match status" value="1"/>
</dbReference>
<keyword evidence="4" id="KW-0547">Nucleotide-binding</keyword>
<evidence type="ECO:0000313" key="8">
    <source>
        <dbReference type="Proteomes" id="UP000824025"/>
    </source>
</evidence>
<evidence type="ECO:0000256" key="3">
    <source>
        <dbReference type="ARBA" id="ARBA00022634"/>
    </source>
</evidence>
<dbReference type="EC" id="1.17.4.1" evidence="2"/>
<dbReference type="EMBL" id="DXCF01000012">
    <property type="protein sequence ID" value="HIZ09290.1"/>
    <property type="molecule type" value="Genomic_DNA"/>
</dbReference>
<evidence type="ECO:0000259" key="6">
    <source>
        <dbReference type="Pfam" id="PF12637"/>
    </source>
</evidence>
<reference evidence="7" key="2">
    <citation type="submission" date="2021-04" db="EMBL/GenBank/DDBJ databases">
        <authorList>
            <person name="Gilroy R."/>
        </authorList>
    </citation>
    <scope>NUCLEOTIDE SEQUENCE</scope>
    <source>
        <strain evidence="7">CHK192-19661</strain>
    </source>
</reference>
<sequence>MFTYNTKGTCSRQIIFDVDGEHKLHNVKFIGGCGGNLQGIARLVEGKDIDEVAGTLKGIKCRNNTSCPDQLAHAIAAYKEREGRPRAAAEPAEN</sequence>
<dbReference type="GO" id="GO:0071897">
    <property type="term" value="P:DNA biosynthetic process"/>
    <property type="evidence" value="ECO:0007669"/>
    <property type="project" value="UniProtKB-KW"/>
</dbReference>
<dbReference type="GO" id="GO:0004748">
    <property type="term" value="F:ribonucleoside-diphosphate reductase activity, thioredoxin disulfide as acceptor"/>
    <property type="evidence" value="ECO:0007669"/>
    <property type="project" value="UniProtKB-EC"/>
</dbReference>
<feature type="domain" description="TSCPD" evidence="6">
    <location>
        <begin position="4"/>
        <end position="78"/>
    </location>
</feature>
<comment type="catalytic activity">
    <reaction evidence="5">
        <text>a 2'-deoxyribonucleoside 5'-diphosphate + [thioredoxin]-disulfide + H2O = a ribonucleoside 5'-diphosphate + [thioredoxin]-dithiol</text>
        <dbReference type="Rhea" id="RHEA:23252"/>
        <dbReference type="Rhea" id="RHEA-COMP:10698"/>
        <dbReference type="Rhea" id="RHEA-COMP:10700"/>
        <dbReference type="ChEBI" id="CHEBI:15377"/>
        <dbReference type="ChEBI" id="CHEBI:29950"/>
        <dbReference type="ChEBI" id="CHEBI:50058"/>
        <dbReference type="ChEBI" id="CHEBI:57930"/>
        <dbReference type="ChEBI" id="CHEBI:73316"/>
        <dbReference type="EC" id="1.17.4.1"/>
    </reaction>
</comment>
<reference evidence="7" key="1">
    <citation type="journal article" date="2021" name="PeerJ">
        <title>Extensive microbial diversity within the chicken gut microbiome revealed by metagenomics and culture.</title>
        <authorList>
            <person name="Gilroy R."/>
            <person name="Ravi A."/>
            <person name="Getino M."/>
            <person name="Pursley I."/>
            <person name="Horton D.L."/>
            <person name="Alikhan N.F."/>
            <person name="Baker D."/>
            <person name="Gharbi K."/>
            <person name="Hall N."/>
            <person name="Watson M."/>
            <person name="Adriaenssens E.M."/>
            <person name="Foster-Nyarko E."/>
            <person name="Jarju S."/>
            <person name="Secka A."/>
            <person name="Antonio M."/>
            <person name="Oren A."/>
            <person name="Chaudhuri R.R."/>
            <person name="La Ragione R."/>
            <person name="Hildebrand F."/>
            <person name="Pallen M.J."/>
        </authorList>
    </citation>
    <scope>NUCLEOTIDE SEQUENCE</scope>
    <source>
        <strain evidence="7">CHK192-19661</strain>
    </source>
</reference>
<organism evidence="7 8">
    <name type="scientific">Candidatus Borkfalkia avicola</name>
    <dbReference type="NCBI Taxonomy" id="2838503"/>
    <lineage>
        <taxon>Bacteria</taxon>
        <taxon>Bacillati</taxon>
        <taxon>Bacillota</taxon>
        <taxon>Clostridia</taxon>
        <taxon>Christensenellales</taxon>
        <taxon>Christensenellaceae</taxon>
        <taxon>Candidatus Borkfalkia</taxon>
    </lineage>
</organism>
<dbReference type="NCBIfam" id="TIGR03905">
    <property type="entry name" value="TIGR03905_4_Cys"/>
    <property type="match status" value="1"/>
</dbReference>
<dbReference type="GO" id="GO:0000166">
    <property type="term" value="F:nucleotide binding"/>
    <property type="evidence" value="ECO:0007669"/>
    <property type="project" value="UniProtKB-KW"/>
</dbReference>
<dbReference type="InterPro" id="IPR024434">
    <property type="entry name" value="TSCPD_dom"/>
</dbReference>
<evidence type="ECO:0000256" key="5">
    <source>
        <dbReference type="ARBA" id="ARBA00047754"/>
    </source>
</evidence>
<evidence type="ECO:0000256" key="1">
    <source>
        <dbReference type="ARBA" id="ARBA00007405"/>
    </source>
</evidence>
<dbReference type="Proteomes" id="UP000824025">
    <property type="component" value="Unassembled WGS sequence"/>
</dbReference>
<dbReference type="InterPro" id="IPR023806">
    <property type="entry name" value="CHP03905"/>
</dbReference>
<comment type="caution">
    <text evidence="7">The sequence shown here is derived from an EMBL/GenBank/DDBJ whole genome shotgun (WGS) entry which is preliminary data.</text>
</comment>
<dbReference type="AlphaFoldDB" id="A0A9D2D6C7"/>
<name>A0A9D2D6C7_9FIRM</name>
<comment type="similarity">
    <text evidence="1">Belongs to the ribonucleoside diphosphate reductase class-2 family.</text>
</comment>
<evidence type="ECO:0000256" key="4">
    <source>
        <dbReference type="ARBA" id="ARBA00022741"/>
    </source>
</evidence>
<evidence type="ECO:0000313" key="7">
    <source>
        <dbReference type="EMBL" id="HIZ09290.1"/>
    </source>
</evidence>
<protein>
    <recommendedName>
        <fullName evidence="2">ribonucleoside-diphosphate reductase</fullName>
        <ecNumber evidence="2">1.17.4.1</ecNumber>
    </recommendedName>
</protein>
<gene>
    <name evidence="7" type="ORF">H9726_02260</name>
</gene>
<accession>A0A9D2D6C7</accession>
<keyword evidence="3" id="KW-0237">DNA synthesis</keyword>
<proteinExistence type="inferred from homology"/>
<evidence type="ECO:0000256" key="2">
    <source>
        <dbReference type="ARBA" id="ARBA00012274"/>
    </source>
</evidence>